<evidence type="ECO:0000256" key="1">
    <source>
        <dbReference type="SAM" id="MobiDB-lite"/>
    </source>
</evidence>
<dbReference type="InterPro" id="IPR041899">
    <property type="entry name" value="MAGE_WH2"/>
</dbReference>
<name>A0ABP1RZI7_9HEXA</name>
<dbReference type="Pfam" id="PF01454">
    <property type="entry name" value="MAGE"/>
    <property type="match status" value="1"/>
</dbReference>
<dbReference type="Gene3D" id="1.10.10.1210">
    <property type="entry name" value="MAGE homology domain, winged helix WH2 motif"/>
    <property type="match status" value="1"/>
</dbReference>
<protein>
    <recommendedName>
        <fullName evidence="2">MAGE domain-containing protein</fullName>
    </recommendedName>
</protein>
<feature type="region of interest" description="Disordered" evidence="1">
    <location>
        <begin position="475"/>
        <end position="521"/>
    </location>
</feature>
<feature type="region of interest" description="Disordered" evidence="1">
    <location>
        <begin position="1"/>
        <end position="31"/>
    </location>
</feature>
<dbReference type="InterPro" id="IPR041898">
    <property type="entry name" value="MAGE_WH1"/>
</dbReference>
<evidence type="ECO:0000313" key="3">
    <source>
        <dbReference type="EMBL" id="CAL8139648.1"/>
    </source>
</evidence>
<dbReference type="PANTHER" id="PTHR11736:SF14">
    <property type="entry name" value="NSE3 HOMOLOG, SMC5-SMC6 COMPLEX COMPONENT"/>
    <property type="match status" value="1"/>
</dbReference>
<dbReference type="EMBL" id="CAXLJM020000129">
    <property type="protein sequence ID" value="CAL8139648.1"/>
    <property type="molecule type" value="Genomic_DNA"/>
</dbReference>
<feature type="compositionally biased region" description="Basic and acidic residues" evidence="1">
    <location>
        <begin position="386"/>
        <end position="410"/>
    </location>
</feature>
<feature type="compositionally biased region" description="Basic and acidic residues" evidence="1">
    <location>
        <begin position="17"/>
        <end position="31"/>
    </location>
</feature>
<dbReference type="PANTHER" id="PTHR11736">
    <property type="entry name" value="MELANOMA-ASSOCIATED ANTIGEN MAGE ANTIGEN"/>
    <property type="match status" value="1"/>
</dbReference>
<dbReference type="SMART" id="SM01373">
    <property type="entry name" value="MAGE"/>
    <property type="match status" value="1"/>
</dbReference>
<dbReference type="InterPro" id="IPR037445">
    <property type="entry name" value="MAGE"/>
</dbReference>
<comment type="caution">
    <text evidence="3">The sequence shown here is derived from an EMBL/GenBank/DDBJ whole genome shotgun (WGS) entry which is preliminary data.</text>
</comment>
<feature type="domain" description="MAGE" evidence="2">
    <location>
        <begin position="186"/>
        <end position="457"/>
    </location>
</feature>
<proteinExistence type="predicted"/>
<feature type="compositionally biased region" description="Acidic residues" evidence="1">
    <location>
        <begin position="156"/>
        <end position="165"/>
    </location>
</feature>
<reference evidence="3 4" key="1">
    <citation type="submission" date="2024-08" db="EMBL/GenBank/DDBJ databases">
        <authorList>
            <person name="Cucini C."/>
            <person name="Frati F."/>
        </authorList>
    </citation>
    <scope>NUCLEOTIDE SEQUENCE [LARGE SCALE GENOMIC DNA]</scope>
</reference>
<evidence type="ECO:0000259" key="2">
    <source>
        <dbReference type="PROSITE" id="PS50838"/>
    </source>
</evidence>
<gene>
    <name evidence="3" type="ORF">ODALV1_LOCUS27928</name>
</gene>
<keyword evidence="4" id="KW-1185">Reference proteome</keyword>
<evidence type="ECO:0000313" key="4">
    <source>
        <dbReference type="Proteomes" id="UP001642540"/>
    </source>
</evidence>
<dbReference type="Gene3D" id="1.10.10.1200">
    <property type="entry name" value="MAGE homology domain, winged helix WH1 motif"/>
    <property type="match status" value="1"/>
</dbReference>
<feature type="compositionally biased region" description="Polar residues" evidence="1">
    <location>
        <begin position="94"/>
        <end position="110"/>
    </location>
</feature>
<dbReference type="Proteomes" id="UP001642540">
    <property type="component" value="Unassembled WGS sequence"/>
</dbReference>
<feature type="compositionally biased region" description="Basic and acidic residues" evidence="1">
    <location>
        <begin position="263"/>
        <end position="286"/>
    </location>
</feature>
<feature type="region of interest" description="Disordered" evidence="1">
    <location>
        <begin position="263"/>
        <end position="293"/>
    </location>
</feature>
<sequence>MSWRRSTRITAQSRRPRYQDAADENLHPSDVYHHQGDMMAGGSWQMGHHNLAAAVDSFHNMGMGGYHQYPHYQTQYHGVQHSSQYHHPVEMSQGMSMTQGDTEPSSNSGRTLRARGTPGPIITSTPIVSRGKRIGNLSATGHSGAGGEPVGRVGSDAEDDEDDMEGGTSSGTPKTKKGGMESSLTVDQMVHNCLYYLLISQHKKVPVKRSDMIKNAMNSQAKSFPEVIKKLEATLEDVFGMSLVRLEKGKEHLMVASKVTDDYKETGEDREDDKNRKGKRKVDEKKGKGKGKGNNSSVCMYMVVSKFPSSVCDSVMKRDPEVDSKKTVLYLVLSTIFMMNRAIDEDIIWKIIQEMQLDQIVCQRREDLRKFLKSEFVSTGYLNMEVSERDNHPNAPKKTKDTSNEQNDKPEYEQATARFLWGPRAHVEYSKYAMLKFVTNRFPGRRPYEFTVQYNVIKQDENERGLLEEIIEERESDNDQATAAAGRNGSALRVKPKPKDNGQAYAIDTGGDNTETETEVE</sequence>
<dbReference type="InterPro" id="IPR002190">
    <property type="entry name" value="MHD_dom"/>
</dbReference>
<dbReference type="PROSITE" id="PS50838">
    <property type="entry name" value="MAGE"/>
    <property type="match status" value="1"/>
</dbReference>
<feature type="region of interest" description="Disordered" evidence="1">
    <location>
        <begin position="385"/>
        <end position="410"/>
    </location>
</feature>
<organism evidence="3 4">
    <name type="scientific">Orchesella dallaii</name>
    <dbReference type="NCBI Taxonomy" id="48710"/>
    <lineage>
        <taxon>Eukaryota</taxon>
        <taxon>Metazoa</taxon>
        <taxon>Ecdysozoa</taxon>
        <taxon>Arthropoda</taxon>
        <taxon>Hexapoda</taxon>
        <taxon>Collembola</taxon>
        <taxon>Entomobryomorpha</taxon>
        <taxon>Entomobryoidea</taxon>
        <taxon>Orchesellidae</taxon>
        <taxon>Orchesellinae</taxon>
        <taxon>Orchesella</taxon>
    </lineage>
</organism>
<accession>A0ABP1RZI7</accession>
<feature type="region of interest" description="Disordered" evidence="1">
    <location>
        <begin position="94"/>
        <end position="181"/>
    </location>
</feature>